<dbReference type="HAMAP" id="MF_01629">
    <property type="entry name" value="PdxH"/>
    <property type="match status" value="1"/>
</dbReference>
<comment type="cofactor">
    <cofactor evidence="1">
        <name>FMN</name>
        <dbReference type="ChEBI" id="CHEBI:58210"/>
    </cofactor>
</comment>
<dbReference type="EMBL" id="JARKIF010000003">
    <property type="protein sequence ID" value="KAJ7644004.1"/>
    <property type="molecule type" value="Genomic_DNA"/>
</dbReference>
<keyword evidence="5" id="KW-0285">Flavoprotein</keyword>
<feature type="domain" description="Pyridoxine 5'-phosphate oxidase dimerisation C-terminal" evidence="9">
    <location>
        <begin position="187"/>
        <end position="239"/>
    </location>
</feature>
<keyword evidence="11" id="KW-1185">Reference proteome</keyword>
<dbReference type="Gene3D" id="2.30.110.10">
    <property type="entry name" value="Electron Transport, Fmn-binding Protein, Chain A"/>
    <property type="match status" value="1"/>
</dbReference>
<dbReference type="GO" id="GO:0004733">
    <property type="term" value="F:pyridoxamine phosphate oxidase activity"/>
    <property type="evidence" value="ECO:0007669"/>
    <property type="project" value="UniProtKB-EC"/>
</dbReference>
<evidence type="ECO:0000259" key="9">
    <source>
        <dbReference type="Pfam" id="PF10590"/>
    </source>
</evidence>
<evidence type="ECO:0000256" key="4">
    <source>
        <dbReference type="ARBA" id="ARBA00012801"/>
    </source>
</evidence>
<sequence length="239" mass="26757">MDVLIEQASESTIRVLPHQQYHAPHFDPSSVLSDPLAQFRLWFSDAAAANVKEPEAMILSTATPTGLPSARAVLLKQVDARGFTFYTNYTSRKSAELQANPHAALVFYWREVHRSVRVVGLVERVSREESAQYFASRPLGSRLGAWASPQSQIVAEGEVSSRLDDVRARFGVEGDPTDADIPIPEFWGGWRVVPTEVEFWAGQPSRLHDRVRYMRQGEPSSEEVDGDHAAMWKVDRLAP</sequence>
<evidence type="ECO:0000256" key="1">
    <source>
        <dbReference type="ARBA" id="ARBA00001917"/>
    </source>
</evidence>
<evidence type="ECO:0000256" key="7">
    <source>
        <dbReference type="ARBA" id="ARBA00023002"/>
    </source>
</evidence>
<reference evidence="10" key="1">
    <citation type="submission" date="2023-03" db="EMBL/GenBank/DDBJ databases">
        <title>Massive genome expansion in bonnet fungi (Mycena s.s.) driven by repeated elements and novel gene families across ecological guilds.</title>
        <authorList>
            <consortium name="Lawrence Berkeley National Laboratory"/>
            <person name="Harder C.B."/>
            <person name="Miyauchi S."/>
            <person name="Viragh M."/>
            <person name="Kuo A."/>
            <person name="Thoen E."/>
            <person name="Andreopoulos B."/>
            <person name="Lu D."/>
            <person name="Skrede I."/>
            <person name="Drula E."/>
            <person name="Henrissat B."/>
            <person name="Morin E."/>
            <person name="Kohler A."/>
            <person name="Barry K."/>
            <person name="LaButti K."/>
            <person name="Morin E."/>
            <person name="Salamov A."/>
            <person name="Lipzen A."/>
            <person name="Mereny Z."/>
            <person name="Hegedus B."/>
            <person name="Baldrian P."/>
            <person name="Stursova M."/>
            <person name="Weitz H."/>
            <person name="Taylor A."/>
            <person name="Grigoriev I.V."/>
            <person name="Nagy L.G."/>
            <person name="Martin F."/>
            <person name="Kauserud H."/>
        </authorList>
    </citation>
    <scope>NUCLEOTIDE SEQUENCE</scope>
    <source>
        <strain evidence="10">9284</strain>
    </source>
</reference>
<evidence type="ECO:0000313" key="10">
    <source>
        <dbReference type="EMBL" id="KAJ7644004.1"/>
    </source>
</evidence>
<accession>A0AAD7CAN6</accession>
<dbReference type="InterPro" id="IPR012349">
    <property type="entry name" value="Split_barrel_FMN-bd"/>
</dbReference>
<dbReference type="PANTHER" id="PTHR10851:SF0">
    <property type="entry name" value="PYRIDOXINE-5'-PHOSPHATE OXIDASE"/>
    <property type="match status" value="1"/>
</dbReference>
<dbReference type="InterPro" id="IPR019740">
    <property type="entry name" value="Pyridox_Oxase_CS"/>
</dbReference>
<dbReference type="NCBIfam" id="NF004231">
    <property type="entry name" value="PRK05679.1"/>
    <property type="match status" value="1"/>
</dbReference>
<dbReference type="Pfam" id="PF10590">
    <property type="entry name" value="PNP_phzG_C"/>
    <property type="match status" value="1"/>
</dbReference>
<dbReference type="PIRSF" id="PIRSF000190">
    <property type="entry name" value="Pyd_amn-ph_oxd"/>
    <property type="match status" value="1"/>
</dbReference>
<dbReference type="InterPro" id="IPR000659">
    <property type="entry name" value="Pyridox_Oxase"/>
</dbReference>
<dbReference type="EC" id="1.4.3.5" evidence="4"/>
<keyword evidence="6" id="KW-0288">FMN</keyword>
<dbReference type="SUPFAM" id="SSF50475">
    <property type="entry name" value="FMN-binding split barrel"/>
    <property type="match status" value="1"/>
</dbReference>
<comment type="pathway">
    <text evidence="2">Cofactor metabolism; pyridoxal 5'-phosphate salvage; pyridoxal 5'-phosphate from pyridoxamine 5'-phosphate: step 1/1.</text>
</comment>
<dbReference type="Proteomes" id="UP001221142">
    <property type="component" value="Unassembled WGS sequence"/>
</dbReference>
<dbReference type="PROSITE" id="PS01064">
    <property type="entry name" value="PYRIDOX_OXIDASE"/>
    <property type="match status" value="1"/>
</dbReference>
<organism evidence="10 11">
    <name type="scientific">Roridomyces roridus</name>
    <dbReference type="NCBI Taxonomy" id="1738132"/>
    <lineage>
        <taxon>Eukaryota</taxon>
        <taxon>Fungi</taxon>
        <taxon>Dikarya</taxon>
        <taxon>Basidiomycota</taxon>
        <taxon>Agaricomycotina</taxon>
        <taxon>Agaricomycetes</taxon>
        <taxon>Agaricomycetidae</taxon>
        <taxon>Agaricales</taxon>
        <taxon>Marasmiineae</taxon>
        <taxon>Mycenaceae</taxon>
        <taxon>Roridomyces</taxon>
    </lineage>
</organism>
<evidence type="ECO:0000256" key="2">
    <source>
        <dbReference type="ARBA" id="ARBA00004738"/>
    </source>
</evidence>
<dbReference type="GO" id="GO:0010181">
    <property type="term" value="F:FMN binding"/>
    <property type="evidence" value="ECO:0007669"/>
    <property type="project" value="InterPro"/>
</dbReference>
<dbReference type="Pfam" id="PF01243">
    <property type="entry name" value="PNPOx_N"/>
    <property type="match status" value="1"/>
</dbReference>
<dbReference type="GO" id="GO:0008615">
    <property type="term" value="P:pyridoxine biosynthetic process"/>
    <property type="evidence" value="ECO:0007669"/>
    <property type="project" value="InterPro"/>
</dbReference>
<dbReference type="NCBIfam" id="TIGR00558">
    <property type="entry name" value="pdxH"/>
    <property type="match status" value="1"/>
</dbReference>
<comment type="caution">
    <text evidence="10">The sequence shown here is derived from an EMBL/GenBank/DDBJ whole genome shotgun (WGS) entry which is preliminary data.</text>
</comment>
<evidence type="ECO:0000256" key="3">
    <source>
        <dbReference type="ARBA" id="ARBA00005037"/>
    </source>
</evidence>
<protein>
    <recommendedName>
        <fullName evidence="4">pyridoxal 5'-phosphate synthase</fullName>
        <ecNumber evidence="4">1.4.3.5</ecNumber>
    </recommendedName>
</protein>
<evidence type="ECO:0000259" key="8">
    <source>
        <dbReference type="Pfam" id="PF01243"/>
    </source>
</evidence>
<evidence type="ECO:0000256" key="5">
    <source>
        <dbReference type="ARBA" id="ARBA00022630"/>
    </source>
</evidence>
<dbReference type="PANTHER" id="PTHR10851">
    <property type="entry name" value="PYRIDOXINE-5-PHOSPHATE OXIDASE"/>
    <property type="match status" value="1"/>
</dbReference>
<dbReference type="AlphaFoldDB" id="A0AAD7CAN6"/>
<keyword evidence="7" id="KW-0560">Oxidoreductase</keyword>
<dbReference type="InterPro" id="IPR019576">
    <property type="entry name" value="Pyridoxamine_oxidase_dimer_C"/>
</dbReference>
<evidence type="ECO:0000313" key="11">
    <source>
        <dbReference type="Proteomes" id="UP001221142"/>
    </source>
</evidence>
<dbReference type="InterPro" id="IPR011576">
    <property type="entry name" value="Pyridox_Oxase_N"/>
</dbReference>
<name>A0AAD7CAN6_9AGAR</name>
<gene>
    <name evidence="10" type="ORF">FB45DRAFT_285622</name>
</gene>
<evidence type="ECO:0000256" key="6">
    <source>
        <dbReference type="ARBA" id="ARBA00022643"/>
    </source>
</evidence>
<feature type="domain" description="Pyridoxamine 5'-phosphate oxidase N-terminal" evidence="8">
    <location>
        <begin position="44"/>
        <end position="153"/>
    </location>
</feature>
<proteinExistence type="inferred from homology"/>
<comment type="pathway">
    <text evidence="3">Cofactor metabolism; pyridoxal 5'-phosphate salvage; pyridoxal 5'-phosphate from pyridoxine 5'-phosphate: step 1/1.</text>
</comment>